<evidence type="ECO:0000256" key="5">
    <source>
        <dbReference type="ARBA" id="ARBA00022525"/>
    </source>
</evidence>
<dbReference type="SUPFAM" id="SSF51604">
    <property type="entry name" value="Enolase C-terminal domain-like"/>
    <property type="match status" value="1"/>
</dbReference>
<keyword evidence="5 11" id="KW-0964">Secreted</keyword>
<dbReference type="Pfam" id="PF03952">
    <property type="entry name" value="Enolase_N"/>
    <property type="match status" value="1"/>
</dbReference>
<proteinExistence type="inferred from homology"/>
<dbReference type="PIRSF" id="PIRSF001400">
    <property type="entry name" value="Enolase"/>
    <property type="match status" value="1"/>
</dbReference>
<dbReference type="InterPro" id="IPR020810">
    <property type="entry name" value="Enolase_C"/>
</dbReference>
<dbReference type="SMART" id="SM01192">
    <property type="entry name" value="Enolase_C"/>
    <property type="match status" value="1"/>
</dbReference>
<evidence type="ECO:0000256" key="7">
    <source>
        <dbReference type="ARBA" id="ARBA00022842"/>
    </source>
</evidence>
<evidence type="ECO:0000256" key="6">
    <source>
        <dbReference type="ARBA" id="ARBA00022723"/>
    </source>
</evidence>
<evidence type="ECO:0000256" key="10">
    <source>
        <dbReference type="ARBA" id="ARBA00048951"/>
    </source>
</evidence>
<keyword evidence="11" id="KW-0963">Cytoplasm</keyword>
<keyword evidence="9 11" id="KW-0456">Lyase</keyword>
<evidence type="ECO:0000256" key="9">
    <source>
        <dbReference type="ARBA" id="ARBA00023239"/>
    </source>
</evidence>
<dbReference type="Proteomes" id="UP001198151">
    <property type="component" value="Unassembled WGS sequence"/>
</dbReference>
<feature type="domain" description="Enolase N-terminal" evidence="14">
    <location>
        <begin position="7"/>
        <end position="145"/>
    </location>
</feature>
<feature type="compositionally biased region" description="Basic and acidic residues" evidence="12">
    <location>
        <begin position="68"/>
        <end position="77"/>
    </location>
</feature>
<comment type="subcellular location">
    <subcellularLocation>
        <location evidence="11">Cytoplasm</location>
    </subcellularLocation>
    <subcellularLocation>
        <location evidence="11">Secreted</location>
    </subcellularLocation>
    <subcellularLocation>
        <location evidence="11">Cell surface</location>
    </subcellularLocation>
    <text evidence="11">Fractions of enolase are present in both the cytoplasm and on the cell surface.</text>
</comment>
<evidence type="ECO:0000256" key="1">
    <source>
        <dbReference type="ARBA" id="ARBA00005031"/>
    </source>
</evidence>
<evidence type="ECO:0000256" key="8">
    <source>
        <dbReference type="ARBA" id="ARBA00023152"/>
    </source>
</evidence>
<feature type="domain" description="Enolase C-terminal TIM barrel" evidence="13">
    <location>
        <begin position="150"/>
        <end position="436"/>
    </location>
</feature>
<dbReference type="SMART" id="SM01193">
    <property type="entry name" value="Enolase_N"/>
    <property type="match status" value="1"/>
</dbReference>
<dbReference type="Gene3D" id="3.30.390.10">
    <property type="entry name" value="Enolase-like, N-terminal domain"/>
    <property type="match status" value="1"/>
</dbReference>
<comment type="function">
    <text evidence="11">Catalyzes the reversible conversion of 2-phosphoglycerate (2-PG) into phosphoenolpyruvate (PEP). It is essential for the degradation of carbohydrates via glycolysis.</text>
</comment>
<dbReference type="InterPro" id="IPR029017">
    <property type="entry name" value="Enolase-like_N"/>
</dbReference>
<dbReference type="PRINTS" id="PR00148">
    <property type="entry name" value="ENOLASE"/>
</dbReference>
<evidence type="ECO:0000259" key="13">
    <source>
        <dbReference type="SMART" id="SM01192"/>
    </source>
</evidence>
<dbReference type="GO" id="GO:0004634">
    <property type="term" value="F:phosphopyruvate hydratase activity"/>
    <property type="evidence" value="ECO:0007669"/>
    <property type="project" value="UniProtKB-EC"/>
</dbReference>
<keyword evidence="7" id="KW-0460">Magnesium</keyword>
<dbReference type="EC" id="4.2.1.11" evidence="3 11"/>
<evidence type="ECO:0000256" key="12">
    <source>
        <dbReference type="SAM" id="MobiDB-lite"/>
    </source>
</evidence>
<evidence type="ECO:0000259" key="14">
    <source>
        <dbReference type="SMART" id="SM01193"/>
    </source>
</evidence>
<dbReference type="InterPro" id="IPR036849">
    <property type="entry name" value="Enolase-like_C_sf"/>
</dbReference>
<dbReference type="RefSeq" id="WP_227707965.1">
    <property type="nucleotide sequence ID" value="NZ_JAJEQX010000017.1"/>
</dbReference>
<name>A0ABS8FXP6_9FIRM</name>
<comment type="catalytic activity">
    <reaction evidence="10">
        <text>(2R)-2-phosphoglycerate = phosphoenolpyruvate + H2O</text>
        <dbReference type="Rhea" id="RHEA:10164"/>
        <dbReference type="ChEBI" id="CHEBI:15377"/>
        <dbReference type="ChEBI" id="CHEBI:58289"/>
        <dbReference type="ChEBI" id="CHEBI:58702"/>
        <dbReference type="EC" id="4.2.1.11"/>
    </reaction>
    <physiologicalReaction direction="left-to-right" evidence="10">
        <dbReference type="Rhea" id="RHEA:10165"/>
    </physiologicalReaction>
</comment>
<dbReference type="EMBL" id="JAJEQX010000017">
    <property type="protein sequence ID" value="MCC2254825.1"/>
    <property type="molecule type" value="Genomic_DNA"/>
</dbReference>
<comment type="caution">
    <text evidence="11">Lacks conserved residue(s) required for the propagation of feature annotation.</text>
</comment>
<reference evidence="15 16" key="1">
    <citation type="submission" date="2021-10" db="EMBL/GenBank/DDBJ databases">
        <title>Anaerobic single-cell dispensing facilitates the cultivation of human gut bacteria.</title>
        <authorList>
            <person name="Afrizal A."/>
        </authorList>
    </citation>
    <scope>NUCLEOTIDE SEQUENCE [LARGE SCALE GENOMIC DNA]</scope>
    <source>
        <strain evidence="15 16">CLA-AA-H200</strain>
    </source>
</reference>
<dbReference type="PANTHER" id="PTHR11902:SF1">
    <property type="entry name" value="ENOLASE"/>
    <property type="match status" value="1"/>
</dbReference>
<comment type="similarity">
    <text evidence="2 11">Belongs to the enolase family.</text>
</comment>
<evidence type="ECO:0000256" key="11">
    <source>
        <dbReference type="HAMAP-Rule" id="MF_00318"/>
    </source>
</evidence>
<keyword evidence="8 11" id="KW-0324">Glycolysis</keyword>
<evidence type="ECO:0000256" key="3">
    <source>
        <dbReference type="ARBA" id="ARBA00012058"/>
    </source>
</evidence>
<dbReference type="Pfam" id="PF00113">
    <property type="entry name" value="Enolase_C"/>
    <property type="match status" value="1"/>
</dbReference>
<dbReference type="Gene3D" id="3.20.20.120">
    <property type="entry name" value="Enolase-like C-terminal domain"/>
    <property type="match status" value="1"/>
</dbReference>
<feature type="region of interest" description="Disordered" evidence="12">
    <location>
        <begin position="30"/>
        <end position="79"/>
    </location>
</feature>
<dbReference type="InterPro" id="IPR020811">
    <property type="entry name" value="Enolase_N"/>
</dbReference>
<comment type="caution">
    <text evidence="15">The sequence shown here is derived from an EMBL/GenBank/DDBJ whole genome shotgun (WGS) entry which is preliminary data.</text>
</comment>
<gene>
    <name evidence="11 15" type="primary">eno</name>
    <name evidence="15" type="ORF">LKD70_10405</name>
</gene>
<protein>
    <recommendedName>
        <fullName evidence="4 11">Enolase</fullName>
        <ecNumber evidence="3 11">4.2.1.11</ecNumber>
    </recommendedName>
    <alternativeName>
        <fullName evidence="11">2-phospho-D-glycerate hydro-lyase</fullName>
    </alternativeName>
    <alternativeName>
        <fullName evidence="11">2-phosphoglycerate dehydratase</fullName>
    </alternativeName>
</protein>
<comment type="pathway">
    <text evidence="1 11">Carbohydrate degradation; glycolysis; pyruvate from D-glyceraldehyde 3-phosphate: step 4/5.</text>
</comment>
<keyword evidence="6" id="KW-0479">Metal-binding</keyword>
<dbReference type="PANTHER" id="PTHR11902">
    <property type="entry name" value="ENOLASE"/>
    <property type="match status" value="1"/>
</dbReference>
<keyword evidence="16" id="KW-1185">Reference proteome</keyword>
<sequence>MDRQLFIRDIFAREIFDSHGNPTVEAEVLAGEDTVGTASVPSEVPGEGDREAGENTAGRGNAEAGGESVRDTRRTEQAAETMNSITAAELIGRNVFDQEEIDRVLTRSSGISEEERPGGNVSLAVSAAAARAAACSLRVPLYRCLGGVQADRLPVPMVNVLDGGVLVPNRLDLKEIMVAPTGKRPFYEGLADCAKVYHALEREIRRRNLPASVSGTGGFTSDLGDTKESLRAVRRAAEQCGLRPGRDIVIAVNAAADDLYDAERKVYIFRGEGGEKGSAVTRNAGEMTEYYEDLMAEFPICSIEDPLGAEDWEGWKVITKLLGERVRIVGAELFGFDIDRLRRGIRIGAANAVSVRVSRARTLTEIFEIIREAKEAGYDLVISQGHGETEDSLVSDIAVAFRADQIRAGAPCGAEHMAKYNRLLRIGECLGWSSKA</sequence>
<organism evidence="15 16">
    <name type="scientific">Ruminococcus turbiniformis</name>
    <dbReference type="NCBI Taxonomy" id="2881258"/>
    <lineage>
        <taxon>Bacteria</taxon>
        <taxon>Bacillati</taxon>
        <taxon>Bacillota</taxon>
        <taxon>Clostridia</taxon>
        <taxon>Eubacteriales</taxon>
        <taxon>Oscillospiraceae</taxon>
        <taxon>Ruminococcus</taxon>
    </lineage>
</organism>
<accession>A0ABS8FXP6</accession>
<dbReference type="HAMAP" id="MF_00318">
    <property type="entry name" value="Enolase"/>
    <property type="match status" value="1"/>
</dbReference>
<evidence type="ECO:0000256" key="2">
    <source>
        <dbReference type="ARBA" id="ARBA00009604"/>
    </source>
</evidence>
<evidence type="ECO:0000256" key="4">
    <source>
        <dbReference type="ARBA" id="ARBA00017068"/>
    </source>
</evidence>
<dbReference type="SUPFAM" id="SSF54826">
    <property type="entry name" value="Enolase N-terminal domain-like"/>
    <property type="match status" value="1"/>
</dbReference>
<evidence type="ECO:0000313" key="15">
    <source>
        <dbReference type="EMBL" id="MCC2254825.1"/>
    </source>
</evidence>
<dbReference type="InterPro" id="IPR000941">
    <property type="entry name" value="Enolase"/>
</dbReference>
<evidence type="ECO:0000313" key="16">
    <source>
        <dbReference type="Proteomes" id="UP001198151"/>
    </source>
</evidence>